<gene>
    <name evidence="2" type="ORF">LSAT_V11C100033030</name>
</gene>
<sequence>MASWRIHANMEEIDVHSRYERKYIWGKRNYVDLLDVDTFSVHDIDDIMEKLGFTGNVDMENISNHDSFGTNMDMESEHDTSSNDECYLVDEDNMIHDVDVDMHDFHMNIDHNVQWVGGATTTTTPESSSDEGNMKHPKNTV</sequence>
<evidence type="ECO:0000313" key="2">
    <source>
        <dbReference type="EMBL" id="KAJ0228378.1"/>
    </source>
</evidence>
<keyword evidence="3" id="KW-1185">Reference proteome</keyword>
<evidence type="ECO:0000313" key="3">
    <source>
        <dbReference type="Proteomes" id="UP000235145"/>
    </source>
</evidence>
<dbReference type="Proteomes" id="UP000235145">
    <property type="component" value="Unassembled WGS sequence"/>
</dbReference>
<dbReference type="EMBL" id="NBSK02000001">
    <property type="protein sequence ID" value="KAJ0228378.1"/>
    <property type="molecule type" value="Genomic_DNA"/>
</dbReference>
<feature type="region of interest" description="Disordered" evidence="1">
    <location>
        <begin position="118"/>
        <end position="141"/>
    </location>
</feature>
<accession>A0A9R1WRH6</accession>
<protein>
    <submittedName>
        <fullName evidence="2">Uncharacterized protein</fullName>
    </submittedName>
</protein>
<name>A0A9R1WRH6_LACSA</name>
<evidence type="ECO:0000256" key="1">
    <source>
        <dbReference type="SAM" id="MobiDB-lite"/>
    </source>
</evidence>
<reference evidence="2 3" key="1">
    <citation type="journal article" date="2017" name="Nat. Commun.">
        <title>Genome assembly with in vitro proximity ligation data and whole-genome triplication in lettuce.</title>
        <authorList>
            <person name="Reyes-Chin-Wo S."/>
            <person name="Wang Z."/>
            <person name="Yang X."/>
            <person name="Kozik A."/>
            <person name="Arikit S."/>
            <person name="Song C."/>
            <person name="Xia L."/>
            <person name="Froenicke L."/>
            <person name="Lavelle D.O."/>
            <person name="Truco M.J."/>
            <person name="Xia R."/>
            <person name="Zhu S."/>
            <person name="Xu C."/>
            <person name="Xu H."/>
            <person name="Xu X."/>
            <person name="Cox K."/>
            <person name="Korf I."/>
            <person name="Meyers B.C."/>
            <person name="Michelmore R.W."/>
        </authorList>
    </citation>
    <scope>NUCLEOTIDE SEQUENCE [LARGE SCALE GENOMIC DNA]</scope>
    <source>
        <strain evidence="3">cv. Salinas</strain>
        <tissue evidence="2">Seedlings</tissue>
    </source>
</reference>
<proteinExistence type="predicted"/>
<organism evidence="2 3">
    <name type="scientific">Lactuca sativa</name>
    <name type="common">Garden lettuce</name>
    <dbReference type="NCBI Taxonomy" id="4236"/>
    <lineage>
        <taxon>Eukaryota</taxon>
        <taxon>Viridiplantae</taxon>
        <taxon>Streptophyta</taxon>
        <taxon>Embryophyta</taxon>
        <taxon>Tracheophyta</taxon>
        <taxon>Spermatophyta</taxon>
        <taxon>Magnoliopsida</taxon>
        <taxon>eudicotyledons</taxon>
        <taxon>Gunneridae</taxon>
        <taxon>Pentapetalae</taxon>
        <taxon>asterids</taxon>
        <taxon>campanulids</taxon>
        <taxon>Asterales</taxon>
        <taxon>Asteraceae</taxon>
        <taxon>Cichorioideae</taxon>
        <taxon>Cichorieae</taxon>
        <taxon>Lactucinae</taxon>
        <taxon>Lactuca</taxon>
    </lineage>
</organism>
<dbReference type="AlphaFoldDB" id="A0A9R1WRH6"/>
<comment type="caution">
    <text evidence="2">The sequence shown here is derived from an EMBL/GenBank/DDBJ whole genome shotgun (WGS) entry which is preliminary data.</text>
</comment>